<dbReference type="Proteomes" id="UP000242715">
    <property type="component" value="Unassembled WGS sequence"/>
</dbReference>
<accession>A0A2Z6PK69</accession>
<dbReference type="OrthoDB" id="1433401at2759"/>
<reference evidence="3" key="1">
    <citation type="journal article" date="2017" name="Front. Plant Sci.">
        <title>Climate Clever Clovers: New Paradigm to Reduce the Environmental Footprint of Ruminants by Breeding Low Methanogenic Forages Utilizing Haplotype Variation.</title>
        <authorList>
            <person name="Kaur P."/>
            <person name="Appels R."/>
            <person name="Bayer P.E."/>
            <person name="Keeble-Gagnere G."/>
            <person name="Wang J."/>
            <person name="Hirakawa H."/>
            <person name="Shirasawa K."/>
            <person name="Vercoe P."/>
            <person name="Stefanova K."/>
            <person name="Durmic Z."/>
            <person name="Nichols P."/>
            <person name="Revell C."/>
            <person name="Isobe S.N."/>
            <person name="Edwards D."/>
            <person name="Erskine W."/>
        </authorList>
    </citation>
    <scope>NUCLEOTIDE SEQUENCE [LARGE SCALE GENOMIC DNA]</scope>
    <source>
        <strain evidence="3">cv. Daliak</strain>
    </source>
</reference>
<dbReference type="EMBL" id="DF974234">
    <property type="protein sequence ID" value="GAU46649.1"/>
    <property type="molecule type" value="Genomic_DNA"/>
</dbReference>
<evidence type="ECO:0000256" key="1">
    <source>
        <dbReference type="SAM" id="MobiDB-lite"/>
    </source>
</evidence>
<name>A0A2Z6PK69_TRISU</name>
<feature type="region of interest" description="Disordered" evidence="1">
    <location>
        <begin position="51"/>
        <end position="76"/>
    </location>
</feature>
<protein>
    <submittedName>
        <fullName evidence="2">Uncharacterized protein</fullName>
    </submittedName>
</protein>
<evidence type="ECO:0000313" key="3">
    <source>
        <dbReference type="Proteomes" id="UP000242715"/>
    </source>
</evidence>
<evidence type="ECO:0000313" key="2">
    <source>
        <dbReference type="EMBL" id="GAU46649.1"/>
    </source>
</evidence>
<dbReference type="AlphaFoldDB" id="A0A2Z6PK69"/>
<sequence>MGFYTSEIVEKFLTLGLKCCKDAPDERPKMTEVARELENILSMMPEYHAKKGSEYDTSDSGTTFSSQPSSSTIKNPFISEDILGSDLVSDVVPTIRPR</sequence>
<feature type="compositionally biased region" description="Low complexity" evidence="1">
    <location>
        <begin position="58"/>
        <end position="72"/>
    </location>
</feature>
<organism evidence="2 3">
    <name type="scientific">Trifolium subterraneum</name>
    <name type="common">Subterranean clover</name>
    <dbReference type="NCBI Taxonomy" id="3900"/>
    <lineage>
        <taxon>Eukaryota</taxon>
        <taxon>Viridiplantae</taxon>
        <taxon>Streptophyta</taxon>
        <taxon>Embryophyta</taxon>
        <taxon>Tracheophyta</taxon>
        <taxon>Spermatophyta</taxon>
        <taxon>Magnoliopsida</taxon>
        <taxon>eudicotyledons</taxon>
        <taxon>Gunneridae</taxon>
        <taxon>Pentapetalae</taxon>
        <taxon>rosids</taxon>
        <taxon>fabids</taxon>
        <taxon>Fabales</taxon>
        <taxon>Fabaceae</taxon>
        <taxon>Papilionoideae</taxon>
        <taxon>50 kb inversion clade</taxon>
        <taxon>NPAAA clade</taxon>
        <taxon>Hologalegina</taxon>
        <taxon>IRL clade</taxon>
        <taxon>Trifolieae</taxon>
        <taxon>Trifolium</taxon>
    </lineage>
</organism>
<keyword evidence="3" id="KW-1185">Reference proteome</keyword>
<dbReference type="Gene3D" id="1.10.510.10">
    <property type="entry name" value="Transferase(Phosphotransferase) domain 1"/>
    <property type="match status" value="1"/>
</dbReference>
<gene>
    <name evidence="2" type="ORF">TSUD_246760</name>
</gene>
<proteinExistence type="predicted"/>